<dbReference type="InterPro" id="IPR012347">
    <property type="entry name" value="Ferritin-like"/>
</dbReference>
<evidence type="ECO:0000313" key="3">
    <source>
        <dbReference type="Proteomes" id="UP000271937"/>
    </source>
</evidence>
<dbReference type="Pfam" id="PF13628">
    <property type="entry name" value="DUF4142"/>
    <property type="match status" value="1"/>
</dbReference>
<dbReference type="InterPro" id="IPR025419">
    <property type="entry name" value="DUF4142"/>
</dbReference>
<dbReference type="Proteomes" id="UP000271937">
    <property type="component" value="Unassembled WGS sequence"/>
</dbReference>
<dbReference type="EMBL" id="RQVR01000004">
    <property type="protein sequence ID" value="RRJ92857.1"/>
    <property type="molecule type" value="Genomic_DNA"/>
</dbReference>
<dbReference type="PANTHER" id="PTHR38593">
    <property type="entry name" value="BLR2558 PROTEIN"/>
    <property type="match status" value="1"/>
</dbReference>
<keyword evidence="3" id="KW-1185">Reference proteome</keyword>
<proteinExistence type="predicted"/>
<name>A0A3P3WEQ9_9FLAO</name>
<dbReference type="Gene3D" id="1.20.1260.10">
    <property type="match status" value="1"/>
</dbReference>
<organism evidence="2 3">
    <name type="scientific">Flavobacterium macacae</name>
    <dbReference type="NCBI Taxonomy" id="2488993"/>
    <lineage>
        <taxon>Bacteria</taxon>
        <taxon>Pseudomonadati</taxon>
        <taxon>Bacteroidota</taxon>
        <taxon>Flavobacteriia</taxon>
        <taxon>Flavobacteriales</taxon>
        <taxon>Flavobacteriaceae</taxon>
        <taxon>Flavobacterium</taxon>
    </lineage>
</organism>
<dbReference type="RefSeq" id="WP_125011898.1">
    <property type="nucleotide sequence ID" value="NZ_RQVR01000004.1"/>
</dbReference>
<evidence type="ECO:0000313" key="2">
    <source>
        <dbReference type="EMBL" id="RRJ92857.1"/>
    </source>
</evidence>
<accession>A0A3P3WEQ9</accession>
<evidence type="ECO:0000259" key="1">
    <source>
        <dbReference type="Pfam" id="PF13628"/>
    </source>
</evidence>
<dbReference type="OrthoDB" id="883203at2"/>
<gene>
    <name evidence="2" type="ORF">EG849_04510</name>
</gene>
<sequence>MKKPQLFGKALLGIGVVSLSLGSISCKQEAKPVDPKEVAEEENEAKFEEVERAEEIAETLVDVSEFDLTQRELGKLAQVNGINSEVKALGKMMETHHDESYKDLTGLSKTRNISVPTAITEDGQKEYEDLKKVAPKNFDRDYLREVLKDHKNAIDEFSKEAQKTADVEVKAFLERKVTSLTEHHKATEALAIKLNIK</sequence>
<dbReference type="AlphaFoldDB" id="A0A3P3WEQ9"/>
<reference evidence="2 3" key="1">
    <citation type="submission" date="2018-11" db="EMBL/GenBank/DDBJ databases">
        <title>Flavobacterium sp. nov., YIM 102600 draft genome.</title>
        <authorList>
            <person name="Li G."/>
            <person name="Jiang Y."/>
        </authorList>
    </citation>
    <scope>NUCLEOTIDE SEQUENCE [LARGE SCALE GENOMIC DNA]</scope>
    <source>
        <strain evidence="2 3">YIM 102600</strain>
    </source>
</reference>
<dbReference type="PROSITE" id="PS51257">
    <property type="entry name" value="PROKAR_LIPOPROTEIN"/>
    <property type="match status" value="1"/>
</dbReference>
<dbReference type="PANTHER" id="PTHR38593:SF1">
    <property type="entry name" value="BLR2558 PROTEIN"/>
    <property type="match status" value="1"/>
</dbReference>
<feature type="domain" description="DUF4142" evidence="1">
    <location>
        <begin position="58"/>
        <end position="190"/>
    </location>
</feature>
<comment type="caution">
    <text evidence="2">The sequence shown here is derived from an EMBL/GenBank/DDBJ whole genome shotgun (WGS) entry which is preliminary data.</text>
</comment>
<protein>
    <submittedName>
        <fullName evidence="2">DUF4142 domain-containing protein</fullName>
    </submittedName>
</protein>